<feature type="region of interest" description="Disordered" evidence="3">
    <location>
        <begin position="824"/>
        <end position="871"/>
    </location>
</feature>
<proteinExistence type="predicted"/>
<name>A0A3R7N644_PENVA</name>
<keyword evidence="2" id="KW-0393">Immunoglobulin domain</keyword>
<feature type="compositionally biased region" description="Basic and acidic residues" evidence="3">
    <location>
        <begin position="141"/>
        <end position="165"/>
    </location>
</feature>
<evidence type="ECO:0000313" key="5">
    <source>
        <dbReference type="EMBL" id="ROT78260.1"/>
    </source>
</evidence>
<dbReference type="InterPro" id="IPR013098">
    <property type="entry name" value="Ig_I-set"/>
</dbReference>
<dbReference type="InterPro" id="IPR036179">
    <property type="entry name" value="Ig-like_dom_sf"/>
</dbReference>
<dbReference type="SUPFAM" id="SSF48726">
    <property type="entry name" value="Immunoglobulin"/>
    <property type="match status" value="2"/>
</dbReference>
<dbReference type="PROSITE" id="PS50835">
    <property type="entry name" value="IG_LIKE"/>
    <property type="match status" value="1"/>
</dbReference>
<dbReference type="AlphaFoldDB" id="A0A3R7N644"/>
<dbReference type="STRING" id="6689.A0A3R7N644"/>
<reference evidence="5 6" key="2">
    <citation type="submission" date="2019-01" db="EMBL/GenBank/DDBJ databases">
        <title>The decoding of complex shrimp genome reveals the adaptation for benthos swimmer, frequently molting mechanism and breeding impact on genome.</title>
        <authorList>
            <person name="Sun Y."/>
            <person name="Gao Y."/>
            <person name="Yu Y."/>
        </authorList>
    </citation>
    <scope>NUCLEOTIDE SEQUENCE [LARGE SCALE GENOMIC DNA]</scope>
    <source>
        <tissue evidence="5">Muscle</tissue>
    </source>
</reference>
<feature type="compositionally biased region" description="Low complexity" evidence="3">
    <location>
        <begin position="530"/>
        <end position="541"/>
    </location>
</feature>
<feature type="compositionally biased region" description="Polar residues" evidence="3">
    <location>
        <begin position="967"/>
        <end position="978"/>
    </location>
</feature>
<feature type="region of interest" description="Disordered" evidence="3">
    <location>
        <begin position="1"/>
        <end position="58"/>
    </location>
</feature>
<feature type="compositionally biased region" description="Basic and acidic residues" evidence="3">
    <location>
        <begin position="546"/>
        <end position="560"/>
    </location>
</feature>
<dbReference type="InterPro" id="IPR003599">
    <property type="entry name" value="Ig_sub"/>
</dbReference>
<evidence type="ECO:0000256" key="2">
    <source>
        <dbReference type="ARBA" id="ARBA00023319"/>
    </source>
</evidence>
<feature type="compositionally biased region" description="Low complexity" evidence="3">
    <location>
        <begin position="32"/>
        <end position="41"/>
    </location>
</feature>
<dbReference type="SMART" id="SM00409">
    <property type="entry name" value="IG"/>
    <property type="match status" value="2"/>
</dbReference>
<feature type="region of interest" description="Disordered" evidence="3">
    <location>
        <begin position="767"/>
        <end position="809"/>
    </location>
</feature>
<organism evidence="5 6">
    <name type="scientific">Penaeus vannamei</name>
    <name type="common">Whiteleg shrimp</name>
    <name type="synonym">Litopenaeus vannamei</name>
    <dbReference type="NCBI Taxonomy" id="6689"/>
    <lineage>
        <taxon>Eukaryota</taxon>
        <taxon>Metazoa</taxon>
        <taxon>Ecdysozoa</taxon>
        <taxon>Arthropoda</taxon>
        <taxon>Crustacea</taxon>
        <taxon>Multicrustacea</taxon>
        <taxon>Malacostraca</taxon>
        <taxon>Eumalacostraca</taxon>
        <taxon>Eucarida</taxon>
        <taxon>Decapoda</taxon>
        <taxon>Dendrobranchiata</taxon>
        <taxon>Penaeoidea</taxon>
        <taxon>Penaeidae</taxon>
        <taxon>Penaeus</taxon>
    </lineage>
</organism>
<dbReference type="InterPro" id="IPR013783">
    <property type="entry name" value="Ig-like_fold"/>
</dbReference>
<keyword evidence="1" id="KW-1015">Disulfide bond</keyword>
<reference evidence="5 6" key="1">
    <citation type="submission" date="2018-04" db="EMBL/GenBank/DDBJ databases">
        <authorList>
            <person name="Zhang X."/>
            <person name="Yuan J."/>
            <person name="Li F."/>
            <person name="Xiang J."/>
        </authorList>
    </citation>
    <scope>NUCLEOTIDE SEQUENCE [LARGE SCALE GENOMIC DNA]</scope>
    <source>
        <tissue evidence="5">Muscle</tissue>
    </source>
</reference>
<feature type="compositionally biased region" description="Polar residues" evidence="3">
    <location>
        <begin position="586"/>
        <end position="604"/>
    </location>
</feature>
<feature type="compositionally biased region" description="Basic residues" evidence="3">
    <location>
        <begin position="440"/>
        <end position="449"/>
    </location>
</feature>
<feature type="region of interest" description="Disordered" evidence="3">
    <location>
        <begin position="960"/>
        <end position="1061"/>
    </location>
</feature>
<dbReference type="PANTHER" id="PTHR47633">
    <property type="entry name" value="IMMUNOGLOBULIN"/>
    <property type="match status" value="1"/>
</dbReference>
<evidence type="ECO:0000256" key="3">
    <source>
        <dbReference type="SAM" id="MobiDB-lite"/>
    </source>
</evidence>
<feature type="region of interest" description="Disordered" evidence="3">
    <location>
        <begin position="659"/>
        <end position="679"/>
    </location>
</feature>
<feature type="region of interest" description="Disordered" evidence="3">
    <location>
        <begin position="412"/>
        <end position="507"/>
    </location>
</feature>
<dbReference type="SMART" id="SM00408">
    <property type="entry name" value="IGc2"/>
    <property type="match status" value="2"/>
</dbReference>
<feature type="region of interest" description="Disordered" evidence="3">
    <location>
        <begin position="586"/>
        <end position="607"/>
    </location>
</feature>
<dbReference type="Proteomes" id="UP000283509">
    <property type="component" value="Unassembled WGS sequence"/>
</dbReference>
<feature type="region of interest" description="Disordered" evidence="3">
    <location>
        <begin position="529"/>
        <end position="568"/>
    </location>
</feature>
<feature type="region of interest" description="Disordered" evidence="3">
    <location>
        <begin position="72"/>
        <end position="211"/>
    </location>
</feature>
<dbReference type="Gene3D" id="2.60.40.10">
    <property type="entry name" value="Immunoglobulins"/>
    <property type="match status" value="2"/>
</dbReference>
<feature type="compositionally biased region" description="Polar residues" evidence="3">
    <location>
        <begin position="87"/>
        <end position="96"/>
    </location>
</feature>
<evidence type="ECO:0000259" key="4">
    <source>
        <dbReference type="PROSITE" id="PS50835"/>
    </source>
</evidence>
<feature type="compositionally biased region" description="Polar residues" evidence="3">
    <location>
        <begin position="783"/>
        <end position="809"/>
    </location>
</feature>
<dbReference type="Pfam" id="PF07679">
    <property type="entry name" value="I-set"/>
    <property type="match status" value="2"/>
</dbReference>
<evidence type="ECO:0000256" key="1">
    <source>
        <dbReference type="ARBA" id="ARBA00023157"/>
    </source>
</evidence>
<dbReference type="OrthoDB" id="6375874at2759"/>
<evidence type="ECO:0000313" key="6">
    <source>
        <dbReference type="Proteomes" id="UP000283509"/>
    </source>
</evidence>
<dbReference type="PANTHER" id="PTHR47633:SF4">
    <property type="entry name" value="MYOPALLADIN ISOFORM X1"/>
    <property type="match status" value="1"/>
</dbReference>
<dbReference type="EMBL" id="QCYY01001407">
    <property type="protein sequence ID" value="ROT78260.1"/>
    <property type="molecule type" value="Genomic_DNA"/>
</dbReference>
<feature type="domain" description="Ig-like" evidence="4">
    <location>
        <begin position="209"/>
        <end position="322"/>
    </location>
</feature>
<feature type="region of interest" description="Disordered" evidence="3">
    <location>
        <begin position="718"/>
        <end position="744"/>
    </location>
</feature>
<keyword evidence="6" id="KW-1185">Reference proteome</keyword>
<feature type="compositionally biased region" description="Polar residues" evidence="3">
    <location>
        <begin position="450"/>
        <end position="469"/>
    </location>
</feature>
<sequence>MLIPNPEAHVLPTVGNRDVDELSELSEQHSLGSGEPWSTSESEGEGEGEDSFLHQQASKELSALAGEIVAEFGQKDQEYTVDYSVPSRVSRSSGAMTSPPHAPSHRLPPGDSPTRASHPQYMDRGRREGPRGFDQGEVEDAERSPGRYDTPRSDSDGRCDAERPVPKPRKLSLATPSPAKPSAKSTAQYLPSPSEDLSILSPPLEVPNPKVAPPSSDTVWFVAGPEDCTVTQGRTLRLVCQVNTKRPMGLSWYHNGALIPSGGRDHWQWRQGSYHHLHVFATTHDTAGVYAAAAYTANTCVWAFCRVQHKSSSRPQKRPSFTKGLSDVVAEEGSEVTLQCQVTGHPEPRVTFSRGSEKLESSSKVFIESDQYGTWTVKLSEWAQHDSGEIVASASNFMGTVATRCRVRIVPEGTPIPRDETDSRRSISSSSKADHPSAPGRRHGSHKARSSGQATTNKHSAPASANTSPHRVPQDPLTTSSGVTTDADDLDEILQVPTKPGTIAEREHRKWEAAIPLANNPYAPERLVQRLSHSRSSSTTHIPRALRVDFPEDSPKDLDPSLRAGVPPQADLKRYSRDYYVATSASNSGWQRSPQAQHISQQPQPRAFQPQLANGHYVSTSRSTSDLVSSQVHIRLTAGVSESACDLKKAYPEGATEDLLQEEEEDSSQSQEGGAIRASRRTDWKDELRDIQAARVEREVARFQRTIDETQRRWEENYARAAPRSAPATGHSDSSTEGLHNPRPAAYLVPPRHDLWRTVSVDTLGEPARDRTTLQPLLRHTSVDNLRPSTKVSNLSPLGPNPRQNSMNTVSSLSNINLSNNCGGSKAAPSYQPQPAHGQSVESMSGYSDGESHGDGNDSDVSTSTPDKVPVLPSVRKLASKFDVASRERVNDLDKHGKDGSLAFNGKKNIFIEKSSPTDPPYIRNLTNNLNKRTEKTYNVKEVHSLTARCVPRRFREGLKEHPANGHMTSKTQPTHTCPSPRRDAPSPEHLGIPWGPVAIPVRPTQVHGDTSDDSSAPPGSPRRVPRRRSGGRRDTPGWYARPECGSLTDPAVPVAADSVC</sequence>
<protein>
    <submittedName>
        <fullName evidence="5">UNC-89, isoform b</fullName>
    </submittedName>
</protein>
<feature type="compositionally biased region" description="Basic and acidic residues" evidence="3">
    <location>
        <begin position="121"/>
        <end position="131"/>
    </location>
</feature>
<comment type="caution">
    <text evidence="5">The sequence shown here is derived from an EMBL/GenBank/DDBJ whole genome shotgun (WGS) entry which is preliminary data.</text>
</comment>
<dbReference type="FunFam" id="2.60.40.10:FF:000032">
    <property type="entry name" value="palladin isoform X1"/>
    <property type="match status" value="1"/>
</dbReference>
<dbReference type="InterPro" id="IPR007110">
    <property type="entry name" value="Ig-like_dom"/>
</dbReference>
<gene>
    <name evidence="5" type="ORF">C7M84_003027</name>
</gene>
<accession>A0A3R7N644</accession>
<dbReference type="InterPro" id="IPR003598">
    <property type="entry name" value="Ig_sub2"/>
</dbReference>